<keyword evidence="1" id="KW-0812">Transmembrane</keyword>
<evidence type="ECO:0000313" key="2">
    <source>
        <dbReference type="EMBL" id="MFC0469218.1"/>
    </source>
</evidence>
<name>A0ABV6K7D9_9BACI</name>
<keyword evidence="1" id="KW-1133">Transmembrane helix</keyword>
<feature type="transmembrane region" description="Helical" evidence="1">
    <location>
        <begin position="6"/>
        <end position="26"/>
    </location>
</feature>
<sequence length="33" mass="3793">MHNFLLFYAPLLVVVLAMVLTFFVAAKSTKYED</sequence>
<evidence type="ECO:0000256" key="1">
    <source>
        <dbReference type="SAM" id="Phobius"/>
    </source>
</evidence>
<gene>
    <name evidence="2" type="ORF">ACFFHM_01355</name>
</gene>
<comment type="caution">
    <text evidence="2">The sequence shown here is derived from an EMBL/GenBank/DDBJ whole genome shotgun (WGS) entry which is preliminary data.</text>
</comment>
<accession>A0ABV6K7D9</accession>
<dbReference type="Pfam" id="PF22282">
    <property type="entry name" value="CydS"/>
    <property type="match status" value="1"/>
</dbReference>
<protein>
    <submittedName>
        <fullName evidence="2">Uncharacterized protein</fullName>
    </submittedName>
</protein>
<dbReference type="InterPro" id="IPR054381">
    <property type="entry name" value="CydS"/>
</dbReference>
<organism evidence="2 3">
    <name type="scientific">Halalkalibacter kiskunsagensis</name>
    <dbReference type="NCBI Taxonomy" id="1548599"/>
    <lineage>
        <taxon>Bacteria</taxon>
        <taxon>Bacillati</taxon>
        <taxon>Bacillota</taxon>
        <taxon>Bacilli</taxon>
        <taxon>Bacillales</taxon>
        <taxon>Bacillaceae</taxon>
        <taxon>Halalkalibacter</taxon>
    </lineage>
</organism>
<reference evidence="2 3" key="1">
    <citation type="submission" date="2024-09" db="EMBL/GenBank/DDBJ databases">
        <authorList>
            <person name="Sun Q."/>
            <person name="Mori K."/>
        </authorList>
    </citation>
    <scope>NUCLEOTIDE SEQUENCE [LARGE SCALE GENOMIC DNA]</scope>
    <source>
        <strain evidence="2 3">NCAIM B.02610</strain>
    </source>
</reference>
<dbReference type="EMBL" id="JBHLUX010000003">
    <property type="protein sequence ID" value="MFC0469218.1"/>
    <property type="molecule type" value="Genomic_DNA"/>
</dbReference>
<dbReference type="RefSeq" id="WP_390183755.1">
    <property type="nucleotide sequence ID" value="NZ_JAXBLX010000055.1"/>
</dbReference>
<proteinExistence type="predicted"/>
<dbReference type="Proteomes" id="UP001589838">
    <property type="component" value="Unassembled WGS sequence"/>
</dbReference>
<keyword evidence="1" id="KW-0472">Membrane</keyword>
<keyword evidence="3" id="KW-1185">Reference proteome</keyword>
<evidence type="ECO:0000313" key="3">
    <source>
        <dbReference type="Proteomes" id="UP001589838"/>
    </source>
</evidence>